<dbReference type="PRINTS" id="PR00463">
    <property type="entry name" value="EP450I"/>
</dbReference>
<feature type="binding site" description="axial binding residue" evidence="9">
    <location>
        <position position="849"/>
    </location>
    <ligand>
        <name>heme</name>
        <dbReference type="ChEBI" id="CHEBI:30413"/>
    </ligand>
    <ligandPart>
        <name>Fe</name>
        <dbReference type="ChEBI" id="CHEBI:18248"/>
    </ligandPart>
</feature>
<feature type="transmembrane region" description="Helical" evidence="11">
    <location>
        <begin position="175"/>
        <end position="194"/>
    </location>
</feature>
<keyword evidence="7 11" id="KW-0472">Membrane</keyword>
<dbReference type="FunFam" id="1.20.1720.10:FF:000009">
    <property type="entry name" value="MFS multidrug transporter"/>
    <property type="match status" value="1"/>
</dbReference>
<keyword evidence="2" id="KW-0813">Transport</keyword>
<dbReference type="PROSITE" id="PS50850">
    <property type="entry name" value="MFS"/>
    <property type="match status" value="1"/>
</dbReference>
<dbReference type="Proteomes" id="UP000801864">
    <property type="component" value="Unassembled WGS sequence"/>
</dbReference>
<evidence type="ECO:0000259" key="12">
    <source>
        <dbReference type="PROSITE" id="PS50850"/>
    </source>
</evidence>
<evidence type="ECO:0000256" key="10">
    <source>
        <dbReference type="SAM" id="MobiDB-lite"/>
    </source>
</evidence>
<gene>
    <name evidence="13" type="ORF">CFAM422_007012</name>
</gene>
<evidence type="ECO:0000256" key="6">
    <source>
        <dbReference type="ARBA" id="ARBA00023004"/>
    </source>
</evidence>
<organism evidence="13 14">
    <name type="scientific">Trichoderma lentiforme</name>
    <dbReference type="NCBI Taxonomy" id="1567552"/>
    <lineage>
        <taxon>Eukaryota</taxon>
        <taxon>Fungi</taxon>
        <taxon>Dikarya</taxon>
        <taxon>Ascomycota</taxon>
        <taxon>Pezizomycotina</taxon>
        <taxon>Sordariomycetes</taxon>
        <taxon>Hypocreomycetidae</taxon>
        <taxon>Hypocreales</taxon>
        <taxon>Hypocreaceae</taxon>
        <taxon>Trichoderma</taxon>
    </lineage>
</organism>
<dbReference type="SUPFAM" id="SSF48264">
    <property type="entry name" value="Cytochrome P450"/>
    <property type="match status" value="1"/>
</dbReference>
<keyword evidence="3 11" id="KW-0812">Transmembrane</keyword>
<dbReference type="Gene3D" id="1.10.630.10">
    <property type="entry name" value="Cytochrome P450"/>
    <property type="match status" value="1"/>
</dbReference>
<keyword evidence="5 11" id="KW-1133">Transmembrane helix</keyword>
<proteinExistence type="predicted"/>
<dbReference type="PRINTS" id="PR00385">
    <property type="entry name" value="P450"/>
</dbReference>
<feature type="transmembrane region" description="Helical" evidence="11">
    <location>
        <begin position="289"/>
        <end position="312"/>
    </location>
</feature>
<dbReference type="InterPro" id="IPR036396">
    <property type="entry name" value="Cyt_P450_sf"/>
</dbReference>
<feature type="region of interest" description="Disordered" evidence="10">
    <location>
        <begin position="1"/>
        <end position="34"/>
    </location>
</feature>
<dbReference type="InterPro" id="IPR001128">
    <property type="entry name" value="Cyt_P450"/>
</dbReference>
<dbReference type="CDD" id="cd17323">
    <property type="entry name" value="MFS_Tpo1_MDR_like"/>
    <property type="match status" value="1"/>
</dbReference>
<feature type="domain" description="Major facilitator superfamily (MFS) profile" evidence="12">
    <location>
        <begin position="51"/>
        <end position="489"/>
    </location>
</feature>
<dbReference type="AlphaFoldDB" id="A0A9P5CDA3"/>
<dbReference type="Pfam" id="PF07690">
    <property type="entry name" value="MFS_1"/>
    <property type="match status" value="1"/>
</dbReference>
<evidence type="ECO:0000256" key="9">
    <source>
        <dbReference type="PIRSR" id="PIRSR602401-1"/>
    </source>
</evidence>
<keyword evidence="8" id="KW-0325">Glycoprotein</keyword>
<feature type="compositionally biased region" description="Low complexity" evidence="10">
    <location>
        <begin position="1"/>
        <end position="11"/>
    </location>
</feature>
<dbReference type="Gene3D" id="1.20.1250.20">
    <property type="entry name" value="MFS general substrate transporter like domains"/>
    <property type="match status" value="1"/>
</dbReference>
<evidence type="ECO:0000256" key="11">
    <source>
        <dbReference type="SAM" id="Phobius"/>
    </source>
</evidence>
<dbReference type="GO" id="GO:0140115">
    <property type="term" value="P:export across plasma membrane"/>
    <property type="evidence" value="ECO:0007669"/>
    <property type="project" value="UniProtKB-ARBA"/>
</dbReference>
<feature type="transmembrane region" description="Helical" evidence="11">
    <location>
        <begin position="324"/>
        <end position="345"/>
    </location>
</feature>
<dbReference type="GO" id="GO:0020037">
    <property type="term" value="F:heme binding"/>
    <property type="evidence" value="ECO:0007669"/>
    <property type="project" value="InterPro"/>
</dbReference>
<dbReference type="InterPro" id="IPR036259">
    <property type="entry name" value="MFS_trans_sf"/>
</dbReference>
<dbReference type="EMBL" id="QLNT01000011">
    <property type="protein sequence ID" value="KAF3070307.1"/>
    <property type="molecule type" value="Genomic_DNA"/>
</dbReference>
<feature type="transmembrane region" description="Helical" evidence="11">
    <location>
        <begin position="401"/>
        <end position="422"/>
    </location>
</feature>
<dbReference type="PANTHER" id="PTHR23502:SF51">
    <property type="entry name" value="QUINIDINE RESISTANCE PROTEIN 1-RELATED"/>
    <property type="match status" value="1"/>
</dbReference>
<feature type="transmembrane region" description="Helical" evidence="11">
    <location>
        <begin position="376"/>
        <end position="395"/>
    </location>
</feature>
<evidence type="ECO:0000256" key="1">
    <source>
        <dbReference type="ARBA" id="ARBA00004141"/>
    </source>
</evidence>
<evidence type="ECO:0000313" key="13">
    <source>
        <dbReference type="EMBL" id="KAF3070307.1"/>
    </source>
</evidence>
<keyword evidence="9" id="KW-0349">Heme</keyword>
<dbReference type="InterPro" id="IPR011701">
    <property type="entry name" value="MFS"/>
</dbReference>
<dbReference type="Pfam" id="PF00067">
    <property type="entry name" value="p450"/>
    <property type="match status" value="1"/>
</dbReference>
<dbReference type="PROSITE" id="PS00086">
    <property type="entry name" value="CYTOCHROME_P450"/>
    <property type="match status" value="1"/>
</dbReference>
<evidence type="ECO:0000256" key="4">
    <source>
        <dbReference type="ARBA" id="ARBA00022723"/>
    </source>
</evidence>
<evidence type="ECO:0000313" key="14">
    <source>
        <dbReference type="Proteomes" id="UP000801864"/>
    </source>
</evidence>
<reference evidence="13 14" key="1">
    <citation type="submission" date="2018-06" db="EMBL/GenBank/DDBJ databases">
        <title>Genome analysis of cellulolytic fungus Trichoderma lentiforme CFAM-422.</title>
        <authorList>
            <person name="Steindorff A.S."/>
            <person name="Formighieri E.F."/>
            <person name="Midorikawa G.E.O."/>
            <person name="Tamietti M.S."/>
            <person name="Ramos E.Z."/>
            <person name="Silva A.S."/>
            <person name="Bon E.P.S."/>
            <person name="Mendes T.D."/>
            <person name="Damaso M.C.T."/>
            <person name="Favaro L.C.L."/>
        </authorList>
    </citation>
    <scope>NUCLEOTIDE SEQUENCE [LARGE SCALE GENOMIC DNA]</scope>
    <source>
        <strain evidence="13 14">CFAM-422</strain>
    </source>
</reference>
<evidence type="ECO:0000256" key="2">
    <source>
        <dbReference type="ARBA" id="ARBA00022448"/>
    </source>
</evidence>
<evidence type="ECO:0000256" key="3">
    <source>
        <dbReference type="ARBA" id="ARBA00022692"/>
    </source>
</evidence>
<dbReference type="InterPro" id="IPR002401">
    <property type="entry name" value="Cyt_P450_E_grp-I"/>
</dbReference>
<dbReference type="InterPro" id="IPR017972">
    <property type="entry name" value="Cyt_P450_CS"/>
</dbReference>
<feature type="transmembrane region" description="Helical" evidence="11">
    <location>
        <begin position="150"/>
        <end position="168"/>
    </location>
</feature>
<feature type="transmembrane region" description="Helical" evidence="11">
    <location>
        <begin position="117"/>
        <end position="138"/>
    </location>
</feature>
<comment type="caution">
    <text evidence="13">The sequence shown here is derived from an EMBL/GenBank/DDBJ whole genome shotgun (WGS) entry which is preliminary data.</text>
</comment>
<sequence length="910" mass="99681">MGSPEDTTSTSESDKNRLSVEIADPEKQPVPVEETVPPPYSVFTTWQKRMLALGAASTAFFSPISAQIYLPALTQLSDELDVSSTQINLTITTYMIFQGITPMFLGSLADSGGRRPAYIVCFVIYIGANIGLALAPSYGAILGLRCLQSAGSSTTVALCMAVVADVITSAERGQYVGFTVVPVVLAPALGPIIGGALAQTLGWRSIFWFLTIMAGVTVVLIFMFLPETCRHIVGDGSIYPPPLYRSGWQILTSHRNKGRKAPPAENSFKFKPPNVLGSLLMLLEKETGLLLSTSSLIFAGFYCIASAMPTLFKNSYGYDEITVGLMYLPLAFGSILAALIVGPGINWNYKRHCQKLGIPLDRSRQQDLSGFPIERVRLEIGLPLLGVSGLSLIGWGWAMNYVVHVSVPCILSCLMGMGMIGFNNTSNTLLVDIHPGKAGTATAANNFTRCLVGAGASAAIVPLINAIGVGWTFTMLGLIYGSAKGFEKTDFYLATSLNTPKIDCFLRPHFADTLDLLSERDMKRYRLQRRLIGRVYQTASVIKFEAAVDEVIKQAIARLEALDGAEIDLKEWMHIIAVECLGASVISWSPGLLKAGTDWGSSAHSYLGWRRKSVMGLFPTLTKMTMRSNLFEWIFRDVWDLKYVATPNFRSFFPDVGKRISRRIKSTLKPNAPKDNRADLLADLIQLHKDKPDFTENYLRKMAVTNFGAGHETMASTLTSIFTMIGTHDDVQKRVKQEIRDAMDASSYAGTTQLQYTRAAIREAMRLHPVLSMSLPRRVPDMGSHLHGYFIPGGTTVGCNPVALHRNAHVVIGPDPDAYNPDRWLGGETFDIRLMDRYSLNWGGGPRTCPGKNLAEMVVYKVVSALFEQFDVEVATPPEIGRPSYFLSMMTGVEARFLSVAPQTAGKDCL</sequence>
<comment type="cofactor">
    <cofactor evidence="9">
        <name>heme</name>
        <dbReference type="ChEBI" id="CHEBI:30413"/>
    </cofactor>
</comment>
<feature type="transmembrane region" description="Helical" evidence="11">
    <location>
        <begin position="206"/>
        <end position="225"/>
    </location>
</feature>
<feature type="transmembrane region" description="Helical" evidence="11">
    <location>
        <begin position="50"/>
        <end position="70"/>
    </location>
</feature>
<evidence type="ECO:0000256" key="8">
    <source>
        <dbReference type="ARBA" id="ARBA00023180"/>
    </source>
</evidence>
<evidence type="ECO:0000256" key="7">
    <source>
        <dbReference type="ARBA" id="ARBA00023136"/>
    </source>
</evidence>
<dbReference type="FunFam" id="1.20.1250.20:FF:000172">
    <property type="entry name" value="MFS multidrug resistance transporter"/>
    <property type="match status" value="1"/>
</dbReference>
<dbReference type="GO" id="GO:0005886">
    <property type="term" value="C:plasma membrane"/>
    <property type="evidence" value="ECO:0007669"/>
    <property type="project" value="TreeGrafter"/>
</dbReference>
<dbReference type="GO" id="GO:0016705">
    <property type="term" value="F:oxidoreductase activity, acting on paired donors, with incorporation or reduction of molecular oxygen"/>
    <property type="evidence" value="ECO:0007669"/>
    <property type="project" value="InterPro"/>
</dbReference>
<dbReference type="PANTHER" id="PTHR23502">
    <property type="entry name" value="MAJOR FACILITATOR SUPERFAMILY"/>
    <property type="match status" value="1"/>
</dbReference>
<name>A0A9P5CDA3_9HYPO</name>
<dbReference type="GO" id="GO:0015137">
    <property type="term" value="F:citrate transmembrane transporter activity"/>
    <property type="evidence" value="ECO:0007669"/>
    <property type="project" value="UniProtKB-ARBA"/>
</dbReference>
<dbReference type="InterPro" id="IPR020846">
    <property type="entry name" value="MFS_dom"/>
</dbReference>
<keyword evidence="14" id="KW-1185">Reference proteome</keyword>
<dbReference type="GO" id="GO:0005506">
    <property type="term" value="F:iron ion binding"/>
    <property type="evidence" value="ECO:0007669"/>
    <property type="project" value="InterPro"/>
</dbReference>
<accession>A0A9P5CDA3</accession>
<feature type="transmembrane region" description="Helical" evidence="11">
    <location>
        <begin position="85"/>
        <end position="105"/>
    </location>
</feature>
<dbReference type="SUPFAM" id="SSF103473">
    <property type="entry name" value="MFS general substrate transporter"/>
    <property type="match status" value="1"/>
</dbReference>
<keyword evidence="6 9" id="KW-0408">Iron</keyword>
<protein>
    <submittedName>
        <fullName evidence="13">Quinidine resistance protein 2</fullName>
    </submittedName>
</protein>
<evidence type="ECO:0000256" key="5">
    <source>
        <dbReference type="ARBA" id="ARBA00022989"/>
    </source>
</evidence>
<comment type="subcellular location">
    <subcellularLocation>
        <location evidence="1">Membrane</location>
        <topology evidence="1">Multi-pass membrane protein</topology>
    </subcellularLocation>
</comment>
<dbReference type="GO" id="GO:0004497">
    <property type="term" value="F:monooxygenase activity"/>
    <property type="evidence" value="ECO:0007669"/>
    <property type="project" value="InterPro"/>
</dbReference>
<keyword evidence="4 9" id="KW-0479">Metal-binding</keyword>